<protein>
    <submittedName>
        <fullName evidence="2">Uncharacterized protein</fullName>
    </submittedName>
</protein>
<feature type="compositionally biased region" description="Basic residues" evidence="1">
    <location>
        <begin position="122"/>
        <end position="137"/>
    </location>
</feature>
<name>A0A6A6H1W4_VIRVR</name>
<evidence type="ECO:0000313" key="3">
    <source>
        <dbReference type="Proteomes" id="UP000800092"/>
    </source>
</evidence>
<feature type="region of interest" description="Disordered" evidence="1">
    <location>
        <begin position="112"/>
        <end position="137"/>
    </location>
</feature>
<dbReference type="Proteomes" id="UP000800092">
    <property type="component" value="Unassembled WGS sequence"/>
</dbReference>
<dbReference type="EMBL" id="ML991822">
    <property type="protein sequence ID" value="KAF2231857.1"/>
    <property type="molecule type" value="Genomic_DNA"/>
</dbReference>
<dbReference type="OrthoDB" id="3439027at2759"/>
<keyword evidence="3" id="KW-1185">Reference proteome</keyword>
<reference evidence="2" key="1">
    <citation type="journal article" date="2020" name="Stud. Mycol.">
        <title>101 Dothideomycetes genomes: a test case for predicting lifestyles and emergence of pathogens.</title>
        <authorList>
            <person name="Haridas S."/>
            <person name="Albert R."/>
            <person name="Binder M."/>
            <person name="Bloem J."/>
            <person name="Labutti K."/>
            <person name="Salamov A."/>
            <person name="Andreopoulos B."/>
            <person name="Baker S."/>
            <person name="Barry K."/>
            <person name="Bills G."/>
            <person name="Bluhm B."/>
            <person name="Cannon C."/>
            <person name="Castanera R."/>
            <person name="Culley D."/>
            <person name="Daum C."/>
            <person name="Ezra D."/>
            <person name="Gonzalez J."/>
            <person name="Henrissat B."/>
            <person name="Kuo A."/>
            <person name="Liang C."/>
            <person name="Lipzen A."/>
            <person name="Lutzoni F."/>
            <person name="Magnuson J."/>
            <person name="Mondo S."/>
            <person name="Nolan M."/>
            <person name="Ohm R."/>
            <person name="Pangilinan J."/>
            <person name="Park H.-J."/>
            <person name="Ramirez L."/>
            <person name="Alfaro M."/>
            <person name="Sun H."/>
            <person name="Tritt A."/>
            <person name="Yoshinaga Y."/>
            <person name="Zwiers L.-H."/>
            <person name="Turgeon B."/>
            <person name="Goodwin S."/>
            <person name="Spatafora J."/>
            <person name="Crous P."/>
            <person name="Grigoriev I."/>
        </authorList>
    </citation>
    <scope>NUCLEOTIDE SEQUENCE</scope>
    <source>
        <strain evidence="2">Tuck. ex Michener</strain>
    </source>
</reference>
<sequence length="180" mass="20998">MSSHFRHHRHHSWPPLFHLVESKKEKPLPDIDEDPFAHFITPINEEDDPFETVFSAGILDAQADHISKASKICSKITSRWVKYVARHHESLHEQYHQDALEERRYKTVIVEPSRGRPDLRQKRPRPRASRTLSGHRHSWREPSVDIFTVMEEAEDQFHEQLSDDGSLNMSDGQAAVLARL</sequence>
<accession>A0A6A6H1W4</accession>
<proteinExistence type="predicted"/>
<organism evidence="2 3">
    <name type="scientific">Viridothelium virens</name>
    <name type="common">Speckled blister lichen</name>
    <name type="synonym">Trypethelium virens</name>
    <dbReference type="NCBI Taxonomy" id="1048519"/>
    <lineage>
        <taxon>Eukaryota</taxon>
        <taxon>Fungi</taxon>
        <taxon>Dikarya</taxon>
        <taxon>Ascomycota</taxon>
        <taxon>Pezizomycotina</taxon>
        <taxon>Dothideomycetes</taxon>
        <taxon>Dothideomycetes incertae sedis</taxon>
        <taxon>Trypetheliales</taxon>
        <taxon>Trypetheliaceae</taxon>
        <taxon>Viridothelium</taxon>
    </lineage>
</organism>
<evidence type="ECO:0000313" key="2">
    <source>
        <dbReference type="EMBL" id="KAF2231857.1"/>
    </source>
</evidence>
<dbReference type="AlphaFoldDB" id="A0A6A6H1W4"/>
<evidence type="ECO:0000256" key="1">
    <source>
        <dbReference type="SAM" id="MobiDB-lite"/>
    </source>
</evidence>
<gene>
    <name evidence="2" type="ORF">EV356DRAFT_451262</name>
</gene>